<sequence>MSDGNTDSDTDSSADTGTTPLGPQSDDGDVSPCYRAYIERNDHRPDVCTIYSAVTAGSIEETWIRANGSAFVSRDDVR</sequence>
<feature type="region of interest" description="Disordered" evidence="1">
    <location>
        <begin position="1"/>
        <end position="32"/>
    </location>
</feature>
<feature type="domain" description="DUF7511" evidence="2">
    <location>
        <begin position="34"/>
        <end position="78"/>
    </location>
</feature>
<proteinExistence type="predicted"/>
<organism evidence="3 4">
    <name type="scientific">Natronorubrum texcoconense</name>
    <dbReference type="NCBI Taxonomy" id="1095776"/>
    <lineage>
        <taxon>Archaea</taxon>
        <taxon>Methanobacteriati</taxon>
        <taxon>Methanobacteriota</taxon>
        <taxon>Stenosarchaea group</taxon>
        <taxon>Halobacteria</taxon>
        <taxon>Halobacteriales</taxon>
        <taxon>Natrialbaceae</taxon>
        <taxon>Natronorubrum</taxon>
    </lineage>
</organism>
<evidence type="ECO:0000313" key="4">
    <source>
        <dbReference type="Proteomes" id="UP000198882"/>
    </source>
</evidence>
<evidence type="ECO:0000256" key="1">
    <source>
        <dbReference type="SAM" id="MobiDB-lite"/>
    </source>
</evidence>
<name>A0A1G8YGG7_9EURY</name>
<protein>
    <recommendedName>
        <fullName evidence="2">DUF7511 domain-containing protein</fullName>
    </recommendedName>
</protein>
<evidence type="ECO:0000259" key="2">
    <source>
        <dbReference type="Pfam" id="PF24351"/>
    </source>
</evidence>
<dbReference type="Proteomes" id="UP000198882">
    <property type="component" value="Unassembled WGS sequence"/>
</dbReference>
<accession>A0A1G8YGG7</accession>
<evidence type="ECO:0000313" key="3">
    <source>
        <dbReference type="EMBL" id="SDK01801.1"/>
    </source>
</evidence>
<gene>
    <name evidence="3" type="ORF">SAMN04515672_2152</name>
</gene>
<dbReference type="OrthoDB" id="190609at2157"/>
<dbReference type="EMBL" id="FNFE01000002">
    <property type="protein sequence ID" value="SDK01801.1"/>
    <property type="molecule type" value="Genomic_DNA"/>
</dbReference>
<feature type="compositionally biased region" description="Acidic residues" evidence="1">
    <location>
        <begin position="1"/>
        <end position="12"/>
    </location>
</feature>
<dbReference type="RefSeq" id="WP_090305559.1">
    <property type="nucleotide sequence ID" value="NZ_FNFE01000002.1"/>
</dbReference>
<dbReference type="InterPro" id="IPR055933">
    <property type="entry name" value="DUF7511"/>
</dbReference>
<dbReference type="AlphaFoldDB" id="A0A1G8YGG7"/>
<dbReference type="STRING" id="1095776.SAMN04515672_2152"/>
<keyword evidence="4" id="KW-1185">Reference proteome</keyword>
<reference evidence="4" key="1">
    <citation type="submission" date="2016-10" db="EMBL/GenBank/DDBJ databases">
        <authorList>
            <person name="Varghese N."/>
            <person name="Submissions S."/>
        </authorList>
    </citation>
    <scope>NUCLEOTIDE SEQUENCE [LARGE SCALE GENOMIC DNA]</scope>
    <source>
        <strain evidence="4">B4,CECT 8067,JCM 17497</strain>
    </source>
</reference>
<dbReference type="Pfam" id="PF24351">
    <property type="entry name" value="DUF7511"/>
    <property type="match status" value="1"/>
</dbReference>